<gene>
    <name evidence="1" type="ORF">B9Z19DRAFT_1069985</name>
</gene>
<evidence type="ECO:0000313" key="2">
    <source>
        <dbReference type="Proteomes" id="UP000244722"/>
    </source>
</evidence>
<sequence>MSRSGSSMIQHIEELYVAGLQRYQEKEDMWNERRKVEISALSKQLEGPKQSQKQYTMLLKQLGGQSRHFEEQKEQYRAKLSEETAYNRYLLGVALEEKTERMKLEENYSLCGALERMVCLAEWQKKIPPTGETQQGLDKLAQMAEFTMILDKEVQARQLDVKDVIAAASHLYQDVSRSPHQKGVIIVMASEYPDNTRAALVIFLKLQSNWPRPLDWWECPLRK</sequence>
<dbReference type="AlphaFoldDB" id="A0A2T6Z9J5"/>
<protein>
    <submittedName>
        <fullName evidence="1">Uncharacterized protein</fullName>
    </submittedName>
</protein>
<dbReference type="Proteomes" id="UP000244722">
    <property type="component" value="Unassembled WGS sequence"/>
</dbReference>
<dbReference type="OrthoDB" id="5425868at2759"/>
<keyword evidence="2" id="KW-1185">Reference proteome</keyword>
<organism evidence="1 2">
    <name type="scientific">Tuber borchii</name>
    <name type="common">White truffle</name>
    <dbReference type="NCBI Taxonomy" id="42251"/>
    <lineage>
        <taxon>Eukaryota</taxon>
        <taxon>Fungi</taxon>
        <taxon>Dikarya</taxon>
        <taxon>Ascomycota</taxon>
        <taxon>Pezizomycotina</taxon>
        <taxon>Pezizomycetes</taxon>
        <taxon>Pezizales</taxon>
        <taxon>Tuberaceae</taxon>
        <taxon>Tuber</taxon>
    </lineage>
</organism>
<dbReference type="EMBL" id="NESQ01000716">
    <property type="protein sequence ID" value="PUU72153.1"/>
    <property type="molecule type" value="Genomic_DNA"/>
</dbReference>
<evidence type="ECO:0000313" key="1">
    <source>
        <dbReference type="EMBL" id="PUU72153.1"/>
    </source>
</evidence>
<proteinExistence type="predicted"/>
<comment type="caution">
    <text evidence="1">The sequence shown here is derived from an EMBL/GenBank/DDBJ whole genome shotgun (WGS) entry which is preliminary data.</text>
</comment>
<name>A0A2T6Z9J5_TUBBO</name>
<accession>A0A2T6Z9J5</accession>
<reference evidence="1 2" key="1">
    <citation type="submission" date="2017-04" db="EMBL/GenBank/DDBJ databases">
        <title>Draft genome sequence of Tuber borchii Vittad., a whitish edible truffle.</title>
        <authorList>
            <consortium name="DOE Joint Genome Institute"/>
            <person name="Murat C."/>
            <person name="Kuo A."/>
            <person name="Barry K.W."/>
            <person name="Clum A."/>
            <person name="Dockter R.B."/>
            <person name="Fauchery L."/>
            <person name="Iotti M."/>
            <person name="Kohler A."/>
            <person name="Labutti K."/>
            <person name="Lindquist E.A."/>
            <person name="Lipzen A."/>
            <person name="Ohm R.A."/>
            <person name="Wang M."/>
            <person name="Grigoriev I.V."/>
            <person name="Zambonelli A."/>
            <person name="Martin F.M."/>
        </authorList>
    </citation>
    <scope>NUCLEOTIDE SEQUENCE [LARGE SCALE GENOMIC DNA]</scope>
    <source>
        <strain evidence="1 2">Tbo3840</strain>
    </source>
</reference>